<dbReference type="SUPFAM" id="SSF48065">
    <property type="entry name" value="DBL homology domain (DH-domain)"/>
    <property type="match status" value="1"/>
</dbReference>
<evidence type="ECO:0000313" key="6">
    <source>
        <dbReference type="EMBL" id="KAG5678381.1"/>
    </source>
</evidence>
<organism evidence="6 7">
    <name type="scientific">Polypedilum vanderplanki</name>
    <name type="common">Sleeping chironomid midge</name>
    <dbReference type="NCBI Taxonomy" id="319348"/>
    <lineage>
        <taxon>Eukaryota</taxon>
        <taxon>Metazoa</taxon>
        <taxon>Ecdysozoa</taxon>
        <taxon>Arthropoda</taxon>
        <taxon>Hexapoda</taxon>
        <taxon>Insecta</taxon>
        <taxon>Pterygota</taxon>
        <taxon>Neoptera</taxon>
        <taxon>Endopterygota</taxon>
        <taxon>Diptera</taxon>
        <taxon>Nematocera</taxon>
        <taxon>Chironomoidea</taxon>
        <taxon>Chironomidae</taxon>
        <taxon>Chironominae</taxon>
        <taxon>Polypedilum</taxon>
        <taxon>Polypedilum</taxon>
    </lineage>
</organism>
<protein>
    <submittedName>
        <fullName evidence="6">Uncharacterized protein</fullName>
    </submittedName>
</protein>
<dbReference type="SMART" id="SM00325">
    <property type="entry name" value="RhoGEF"/>
    <property type="match status" value="1"/>
</dbReference>
<dbReference type="CDD" id="cd00160">
    <property type="entry name" value="RhoGEF"/>
    <property type="match status" value="1"/>
</dbReference>
<dbReference type="Proteomes" id="UP001107558">
    <property type="component" value="Chromosome 2"/>
</dbReference>
<dbReference type="EMBL" id="JADBJN010000002">
    <property type="protein sequence ID" value="KAG5678381.1"/>
    <property type="molecule type" value="Genomic_DNA"/>
</dbReference>
<dbReference type="OrthoDB" id="1594986at2759"/>
<dbReference type="InterPro" id="IPR000219">
    <property type="entry name" value="DH_dom"/>
</dbReference>
<reference evidence="6" key="1">
    <citation type="submission" date="2021-03" db="EMBL/GenBank/DDBJ databases">
        <title>Chromosome level genome of the anhydrobiotic midge Polypedilum vanderplanki.</title>
        <authorList>
            <person name="Yoshida Y."/>
            <person name="Kikawada T."/>
            <person name="Gusev O."/>
        </authorList>
    </citation>
    <scope>NUCLEOTIDE SEQUENCE</scope>
    <source>
        <strain evidence="6">NIAS01</strain>
        <tissue evidence="6">Whole body or cell culture</tissue>
    </source>
</reference>
<feature type="region of interest" description="Disordered" evidence="3">
    <location>
        <begin position="896"/>
        <end position="964"/>
    </location>
</feature>
<keyword evidence="1" id="KW-0597">Phosphoprotein</keyword>
<evidence type="ECO:0000256" key="1">
    <source>
        <dbReference type="ARBA" id="ARBA00022553"/>
    </source>
</evidence>
<feature type="region of interest" description="Disordered" evidence="3">
    <location>
        <begin position="329"/>
        <end position="400"/>
    </location>
</feature>
<dbReference type="CDD" id="cd13243">
    <property type="entry name" value="PH_PLEKHG1_G2_G3"/>
    <property type="match status" value="1"/>
</dbReference>
<feature type="compositionally biased region" description="Low complexity" evidence="3">
    <location>
        <begin position="353"/>
        <end position="364"/>
    </location>
</feature>
<feature type="region of interest" description="Disordered" evidence="3">
    <location>
        <begin position="785"/>
        <end position="805"/>
    </location>
</feature>
<feature type="region of interest" description="Disordered" evidence="3">
    <location>
        <begin position="1373"/>
        <end position="1393"/>
    </location>
</feature>
<dbReference type="Pfam" id="PF00621">
    <property type="entry name" value="RhoGEF"/>
    <property type="match status" value="1"/>
</dbReference>
<evidence type="ECO:0000256" key="3">
    <source>
        <dbReference type="SAM" id="MobiDB-lite"/>
    </source>
</evidence>
<dbReference type="SUPFAM" id="SSF50729">
    <property type="entry name" value="PH domain-like"/>
    <property type="match status" value="1"/>
</dbReference>
<dbReference type="InterPro" id="IPR001849">
    <property type="entry name" value="PH_domain"/>
</dbReference>
<evidence type="ECO:0000259" key="4">
    <source>
        <dbReference type="PROSITE" id="PS50003"/>
    </source>
</evidence>
<proteinExistence type="predicted"/>
<accession>A0A9J6C8Y1</accession>
<feature type="compositionally biased region" description="Low complexity" evidence="3">
    <location>
        <begin position="379"/>
        <end position="398"/>
    </location>
</feature>
<feature type="compositionally biased region" description="Low complexity" evidence="3">
    <location>
        <begin position="1116"/>
        <end position="1126"/>
    </location>
</feature>
<dbReference type="Pfam" id="PF22697">
    <property type="entry name" value="SOS1_NGEF_PH"/>
    <property type="match status" value="1"/>
</dbReference>
<dbReference type="GO" id="GO:0005085">
    <property type="term" value="F:guanyl-nucleotide exchange factor activity"/>
    <property type="evidence" value="ECO:0007669"/>
    <property type="project" value="InterPro"/>
</dbReference>
<dbReference type="Gene3D" id="1.20.900.10">
    <property type="entry name" value="Dbl homology (DH) domain"/>
    <property type="match status" value="1"/>
</dbReference>
<feature type="region of interest" description="Disordered" evidence="3">
    <location>
        <begin position="1112"/>
        <end position="1131"/>
    </location>
</feature>
<feature type="domain" description="PH" evidence="4">
    <location>
        <begin position="634"/>
        <end position="732"/>
    </location>
</feature>
<evidence type="ECO:0000259" key="5">
    <source>
        <dbReference type="PROSITE" id="PS50010"/>
    </source>
</evidence>
<feature type="compositionally biased region" description="Polar residues" evidence="3">
    <location>
        <begin position="329"/>
        <end position="340"/>
    </location>
</feature>
<dbReference type="PANTHER" id="PTHR45924:SF2">
    <property type="entry name" value="FI17866P1"/>
    <property type="match status" value="1"/>
</dbReference>
<feature type="compositionally biased region" description="Basic and acidic residues" evidence="3">
    <location>
        <begin position="940"/>
        <end position="954"/>
    </location>
</feature>
<dbReference type="SMART" id="SM00233">
    <property type="entry name" value="PH"/>
    <property type="match status" value="1"/>
</dbReference>
<gene>
    <name evidence="6" type="ORF">PVAND_008061</name>
</gene>
<comment type="caution">
    <text evidence="6">The sequence shown here is derived from an EMBL/GenBank/DDBJ whole genome shotgun (WGS) entry which is preliminary data.</text>
</comment>
<name>A0A9J6C8Y1_POLVA</name>
<feature type="coiled-coil region" evidence="2">
    <location>
        <begin position="593"/>
        <end position="620"/>
    </location>
</feature>
<dbReference type="PROSITE" id="PS50003">
    <property type="entry name" value="PH_DOMAIN"/>
    <property type="match status" value="1"/>
</dbReference>
<keyword evidence="2" id="KW-0175">Coiled coil</keyword>
<feature type="region of interest" description="Disordered" evidence="3">
    <location>
        <begin position="103"/>
        <end position="126"/>
    </location>
</feature>
<evidence type="ECO:0000256" key="2">
    <source>
        <dbReference type="SAM" id="Coils"/>
    </source>
</evidence>
<dbReference type="PANTHER" id="PTHR45924">
    <property type="entry name" value="FI17866P1"/>
    <property type="match status" value="1"/>
</dbReference>
<dbReference type="PROSITE" id="PS50010">
    <property type="entry name" value="DH_2"/>
    <property type="match status" value="1"/>
</dbReference>
<feature type="compositionally biased region" description="Low complexity" evidence="3">
    <location>
        <begin position="920"/>
        <end position="934"/>
    </location>
</feature>
<feature type="domain" description="DH" evidence="5">
    <location>
        <begin position="437"/>
        <end position="610"/>
    </location>
</feature>
<dbReference type="GO" id="GO:0031267">
    <property type="term" value="F:small GTPase binding"/>
    <property type="evidence" value="ECO:0007669"/>
    <property type="project" value="TreeGrafter"/>
</dbReference>
<feature type="region of interest" description="Disordered" evidence="3">
    <location>
        <begin position="850"/>
        <end position="881"/>
    </location>
</feature>
<feature type="region of interest" description="Disordered" evidence="3">
    <location>
        <begin position="282"/>
        <end position="304"/>
    </location>
</feature>
<sequence length="1427" mass="161251">MDTSDDEKWEDFFGSSTDLTPSVIGYYDRLSGSFQADKIIGLPTNATDNVNEQSPPKPKLIVSKIPTKPINKSTLKFSPSPVVVAAKTLQIISPNVHRMISSHQTTTETITSNPYKTSSGSSNLLVSNKRLGDKSTVNLPTRRNFLKSNKPTGIAIPLTKNLSKISQSNGLVDSIEPIVHTITDNHCHDNEEITYKSKEIIADSEKTPTNCDHNFNYDDEDEDDNIQNVLNKTSELINNLLLSSGSNDSNLKSLDIHENSECIKESINNNELENKDIKEMKNSRNNNKKYQPLHSDTDDDDVGKRICDKTNLKFSKSLENVKNEIDAKQIQTTPTASPKLTYSRAKLQPTQKSTDCTTASTSSDGKLNASPSTKHRPLSAASISSSSSSTSSASSSNSFGNDHLPSGGKFVVNSTYLASIESLADHSENEGNPSLTMCERAALEIVDSEKSYVEDLGQIIKGYLQDWKERACLKTDELDILFSNIQEIYEFNSSLLEKLIESQNDPQLISKCFIQEHERFDVYTTYCTKYPEAISLLTTLLQASHTNALLTSTQKMLKHTLPLGSYLLKPVQMILKYHLLLDNLKKHCDLPEVKEAHEMMKDVARNIDQVKKKLEQKNRVKELSGVLDGWLGPDLTVLGELRQEGLLMEHNKPRIVFLFETMLIICKPKEDKRLQFKTYIPCKTLMLVEHLPGDPTSFHVLPFSDPRSQIKLTAKNRDQKRLWAQQIKQAMLEHFDIPSRAKELVFKLGDEEDRPCDKQIWKWSHSSSSSTPEYLERRHQYRRSEVRYRSKKAKKNAKTASLERGRIKERRESFISYSREDLLNNDKDHLKKCEHQENCNCDVIKKELSSTLKQKRSKSETRNPEEDENKCKDEPPVPLSPLEIKMYNSKTLPKRIEKIKKNRERRETAKFYMPLDDENQNQSTSTEQQQQQETVLKIVETSDNKDLKSSEKINEANTQKVQKKKKDAEIIKSILVQSELANRRIQNKSMSRRTSLEKIEQSSPLSSRKLAEALAAIKIENVPPRKSIDNSDCKRSAIEEPLYEELLRNVHVPYKFAPSMLKRSQSVSSASSVKDKIEASTTTINDDDGSDCDYVTLTYSNDKLETIDGVFVNQESSGKNSSGGSSDDVKMDKSLTQSENNLDRRDSMPAIPKQKSFLHKFMNSKSIDEDATSQKSMSISSRKSFEGGLNLSWKNMIYKTSTTDISTTTNVASPPIYRQGSEDLGSRIANVDYADPRTLFASSSNILINKSSLNQSQRDSVVSSSTDSIIDQQKNLIHQHYDTFSDSYYEDTAESVLENDFRDSAIYSDDSNEKKSDSTLSPNDDNHIYATVNKSPQNKPLIPPRIPKKPNLLLKSSFANRSAPSFTTFSISPVSPTTSSLHPPVPQKPSNLKTPEIRNAIFNIRKVNQFTETSSMNNVKQKFSVYY</sequence>
<keyword evidence="7" id="KW-1185">Reference proteome</keyword>
<dbReference type="InterPro" id="IPR055251">
    <property type="entry name" value="SOS1_NGEF_PH"/>
</dbReference>
<evidence type="ECO:0000313" key="7">
    <source>
        <dbReference type="Proteomes" id="UP001107558"/>
    </source>
</evidence>
<dbReference type="Gene3D" id="2.30.29.30">
    <property type="entry name" value="Pleckstrin-homology domain (PH domain)/Phosphotyrosine-binding domain (PTB)"/>
    <property type="match status" value="1"/>
</dbReference>
<feature type="compositionally biased region" description="Basic and acidic residues" evidence="3">
    <location>
        <begin position="857"/>
        <end position="875"/>
    </location>
</feature>
<dbReference type="InterPro" id="IPR043324">
    <property type="entry name" value="PH_PLEKHG1_G2_G3"/>
</dbReference>
<dbReference type="InterPro" id="IPR035899">
    <property type="entry name" value="DBL_dom_sf"/>
</dbReference>
<dbReference type="InterPro" id="IPR011993">
    <property type="entry name" value="PH-like_dom_sf"/>
</dbReference>